<dbReference type="InterPro" id="IPR004846">
    <property type="entry name" value="T2SS/T3SS_dom"/>
</dbReference>
<feature type="domain" description="NolW-like" evidence="12">
    <location>
        <begin position="182"/>
        <end position="239"/>
    </location>
</feature>
<dbReference type="Gene3D" id="3.55.50.30">
    <property type="match status" value="1"/>
</dbReference>
<keyword evidence="5" id="KW-0812">Transmembrane</keyword>
<feature type="domain" description="Type II/III secretion system secretin-like" evidence="11">
    <location>
        <begin position="575"/>
        <end position="735"/>
    </location>
</feature>
<dbReference type="Pfam" id="PF03958">
    <property type="entry name" value="Secretin_N"/>
    <property type="match status" value="2"/>
</dbReference>
<evidence type="ECO:0000256" key="10">
    <source>
        <dbReference type="SAM" id="MobiDB-lite"/>
    </source>
</evidence>
<dbReference type="GO" id="GO:0015627">
    <property type="term" value="C:type II protein secretion system complex"/>
    <property type="evidence" value="ECO:0007669"/>
    <property type="project" value="InterPro"/>
</dbReference>
<dbReference type="InterPro" id="IPR049371">
    <property type="entry name" value="GspD-like_N0"/>
</dbReference>
<proteinExistence type="inferred from homology"/>
<evidence type="ECO:0000256" key="2">
    <source>
        <dbReference type="ARBA" id="ARBA00006980"/>
    </source>
</evidence>
<feature type="domain" description="NolW-like" evidence="12">
    <location>
        <begin position="322"/>
        <end position="494"/>
    </location>
</feature>
<dbReference type="PANTHER" id="PTHR30332:SF25">
    <property type="entry name" value="SECRETIN XPSD"/>
    <property type="match status" value="1"/>
</dbReference>
<evidence type="ECO:0000256" key="1">
    <source>
        <dbReference type="ARBA" id="ARBA00004442"/>
    </source>
</evidence>
<keyword evidence="9" id="KW-0998">Cell outer membrane</keyword>
<feature type="compositionally biased region" description="Gly residues" evidence="10">
    <location>
        <begin position="364"/>
        <end position="376"/>
    </location>
</feature>
<evidence type="ECO:0000256" key="7">
    <source>
        <dbReference type="ARBA" id="ARBA00022927"/>
    </source>
</evidence>
<keyword evidence="4" id="KW-1134">Transmembrane beta strand</keyword>
<feature type="region of interest" description="Disordered" evidence="10">
    <location>
        <begin position="429"/>
        <end position="454"/>
    </location>
</feature>
<feature type="region of interest" description="Disordered" evidence="10">
    <location>
        <begin position="353"/>
        <end position="406"/>
    </location>
</feature>
<accession>A0AA48M420</accession>
<dbReference type="Pfam" id="PF21305">
    <property type="entry name" value="type_II_gspD_N0"/>
    <property type="match status" value="1"/>
</dbReference>
<evidence type="ECO:0000256" key="5">
    <source>
        <dbReference type="ARBA" id="ARBA00022692"/>
    </source>
</evidence>
<dbReference type="AlphaFoldDB" id="A0AA48M420"/>
<keyword evidence="7" id="KW-0653">Protein transport</keyword>
<dbReference type="GO" id="GO:0009279">
    <property type="term" value="C:cell outer membrane"/>
    <property type="evidence" value="ECO:0007669"/>
    <property type="project" value="UniProtKB-SubCell"/>
</dbReference>
<feature type="region of interest" description="Disordered" evidence="10">
    <location>
        <begin position="9"/>
        <end position="48"/>
    </location>
</feature>
<dbReference type="GO" id="GO:0015628">
    <property type="term" value="P:protein secretion by the type II secretion system"/>
    <property type="evidence" value="ECO:0007669"/>
    <property type="project" value="InterPro"/>
</dbReference>
<dbReference type="InterPro" id="IPR005644">
    <property type="entry name" value="NolW-like"/>
</dbReference>
<dbReference type="Pfam" id="PF00263">
    <property type="entry name" value="Secretin"/>
    <property type="match status" value="1"/>
</dbReference>
<dbReference type="InterPro" id="IPR001775">
    <property type="entry name" value="GspD/PilQ"/>
</dbReference>
<keyword evidence="3" id="KW-0813">Transport</keyword>
<comment type="similarity">
    <text evidence="2">Belongs to the bacterial secretin family. GSP D subfamily.</text>
</comment>
<keyword evidence="8" id="KW-0472">Membrane</keyword>
<evidence type="ECO:0000259" key="11">
    <source>
        <dbReference type="Pfam" id="PF00263"/>
    </source>
</evidence>
<protein>
    <submittedName>
        <fullName evidence="14">Secretin XpsD</fullName>
    </submittedName>
</protein>
<dbReference type="PANTHER" id="PTHR30332">
    <property type="entry name" value="PROBABLE GENERAL SECRETION PATHWAY PROTEIN D"/>
    <property type="match status" value="1"/>
</dbReference>
<dbReference type="NCBIfam" id="TIGR02517">
    <property type="entry name" value="type_II_gspD"/>
    <property type="match status" value="1"/>
</dbReference>
<dbReference type="PRINTS" id="PR00811">
    <property type="entry name" value="BCTERIALGSPD"/>
</dbReference>
<organism evidence="14">
    <name type="scientific">freshwater sediment metagenome</name>
    <dbReference type="NCBI Taxonomy" id="556182"/>
    <lineage>
        <taxon>unclassified sequences</taxon>
        <taxon>metagenomes</taxon>
        <taxon>ecological metagenomes</taxon>
    </lineage>
</organism>
<sequence>MVVAALASCNGSSVSGGPPVAEWNVAPVPHDPRGGSGGSSRGVLPPRTAGKAIVSTGTGKLIGSGRQRPDPAEPVGDDGVTLNLVNLPISQAAKIVIGDIMGADFIVDPKLDGKVTVHTASPVRRKTALDLFQSALRVSGAAVVKAGDIYKIVPNDQAAVSGEVITGDSLPPEATPLGETARVVQLRYVSASEMKRVLEPIAEHGSIVRADDARNTLTLTGSAQDLTTLMDAINMFDIDTMKGMSFAMVPVRSSDPDLLADDLKNVFGSEREGPMGGMIRFVGNKRLASILVISSQPQYISRARAWIEKLDARAEHSEKQFFTYRVQNRPAKELMIVLTSIFGSKGQMDSNVSPRFGQSSLSSGAGGGMFGGGSGGSSSPLGALSASGPTGAGPSGSGGAIGGPSGAGGAGGGGGFGAGFSGATGSPSNISGLSVPGSSSNGQAPGPTPAVSLENDRYKVGVDDAKNALIVMATPEDYRRIRQVIETLDVLPNQIYLEATIAEVRLNDTLRFGVRWFMQAHPNLFGFSNAPSGTPAANTILGDNLLGTTVNAAFPGFAYAYRTFNQQVTINALNGISDVNIISTPSLTVLDNREAILQVGDQIPVQTLTSVSAIGNTFNSVSYTNTGVILKITPHISESGRVMLEIEQEVSNVDPAGDPTSTTPRIQQRRVKTQVVVNDSESLMLGGLVKNQTGISAAQIPVAGDVPIVGSLFKDKANVIDKQELIIMITPHVVRSLSEGREITEEYKRKLLDISSRAIGRNHDIEQSARRTLLDPWSKSPWRMDKETR</sequence>
<evidence type="ECO:0000256" key="4">
    <source>
        <dbReference type="ARBA" id="ARBA00022452"/>
    </source>
</evidence>
<evidence type="ECO:0000259" key="13">
    <source>
        <dbReference type="Pfam" id="PF21305"/>
    </source>
</evidence>
<dbReference type="EMBL" id="OY288114">
    <property type="protein sequence ID" value="CAJ0876393.1"/>
    <property type="molecule type" value="Genomic_DNA"/>
</dbReference>
<evidence type="ECO:0000256" key="9">
    <source>
        <dbReference type="ARBA" id="ARBA00023237"/>
    </source>
</evidence>
<reference evidence="14" key="1">
    <citation type="submission" date="2023-07" db="EMBL/GenBank/DDBJ databases">
        <authorList>
            <person name="Pelsma A.J. K."/>
        </authorList>
    </citation>
    <scope>NUCLEOTIDE SEQUENCE</scope>
</reference>
<feature type="compositionally biased region" description="Gly residues" evidence="10">
    <location>
        <begin position="390"/>
        <end position="406"/>
    </location>
</feature>
<evidence type="ECO:0000256" key="6">
    <source>
        <dbReference type="ARBA" id="ARBA00022729"/>
    </source>
</evidence>
<evidence type="ECO:0000256" key="8">
    <source>
        <dbReference type="ARBA" id="ARBA00023136"/>
    </source>
</evidence>
<dbReference type="InterPro" id="IPR038591">
    <property type="entry name" value="NolW-like_sf"/>
</dbReference>
<evidence type="ECO:0000259" key="12">
    <source>
        <dbReference type="Pfam" id="PF03958"/>
    </source>
</evidence>
<dbReference type="Gene3D" id="3.30.1370.120">
    <property type="match status" value="2"/>
</dbReference>
<name>A0AA48M420_9ZZZZ</name>
<dbReference type="InterPro" id="IPR013356">
    <property type="entry name" value="T2SS_GspD"/>
</dbReference>
<comment type="subcellular location">
    <subcellularLocation>
        <location evidence="1">Cell outer membrane</location>
    </subcellularLocation>
</comment>
<feature type="compositionally biased region" description="Low complexity" evidence="10">
    <location>
        <begin position="377"/>
        <end position="389"/>
    </location>
</feature>
<feature type="domain" description="GspD-like N0" evidence="13">
    <location>
        <begin position="82"/>
        <end position="152"/>
    </location>
</feature>
<evidence type="ECO:0000313" key="14">
    <source>
        <dbReference type="EMBL" id="CAJ0876393.1"/>
    </source>
</evidence>
<evidence type="ECO:0000256" key="3">
    <source>
        <dbReference type="ARBA" id="ARBA00022448"/>
    </source>
</evidence>
<feature type="compositionally biased region" description="Polar residues" evidence="10">
    <location>
        <begin position="429"/>
        <end position="443"/>
    </location>
</feature>
<keyword evidence="6" id="KW-0732">Signal</keyword>
<gene>
    <name evidence="14" type="primary">xpsD</name>
    <name evidence="14" type="ORF">AMST5_02781</name>
</gene>
<dbReference type="InterPro" id="IPR050810">
    <property type="entry name" value="Bact_Secretion_Sys_Channel"/>
</dbReference>